<dbReference type="Gene3D" id="2.130.10.10">
    <property type="entry name" value="YVTN repeat-like/Quinoprotein amine dehydrogenase"/>
    <property type="match status" value="2"/>
</dbReference>
<name>A0A9N8E2Z3_9STRA</name>
<keyword evidence="2" id="KW-0677">Repeat</keyword>
<keyword evidence="6" id="KW-1185">Reference proteome</keyword>
<keyword evidence="1 3" id="KW-0853">WD repeat</keyword>
<organism evidence="5 6">
    <name type="scientific">Seminavis robusta</name>
    <dbReference type="NCBI Taxonomy" id="568900"/>
    <lineage>
        <taxon>Eukaryota</taxon>
        <taxon>Sar</taxon>
        <taxon>Stramenopiles</taxon>
        <taxon>Ochrophyta</taxon>
        <taxon>Bacillariophyta</taxon>
        <taxon>Bacillariophyceae</taxon>
        <taxon>Bacillariophycidae</taxon>
        <taxon>Naviculales</taxon>
        <taxon>Naviculaceae</taxon>
        <taxon>Seminavis</taxon>
    </lineage>
</organism>
<gene>
    <name evidence="5" type="ORF">SEMRO_565_G167500.1</name>
</gene>
<dbReference type="SMART" id="SM00320">
    <property type="entry name" value="WD40"/>
    <property type="match status" value="6"/>
</dbReference>
<feature type="compositionally biased region" description="Low complexity" evidence="4">
    <location>
        <begin position="269"/>
        <end position="280"/>
    </location>
</feature>
<sequence length="727" mass="80607">MVVGALVTYFAPSNRGFVRIKDSNNAPFDSFPVHTSLREDEREKPRTALRRKPLRAMAVLTSIASDFDIISDWAFYRQSLRQDREYRKEFESNPVEGDLPYLIPPRLIHCVLASCILGSIMWIVVATEGRIVSPVTTRLGIDKLSMGLVLFIAVLVEDLPQILLVFLIEDYYEEGGFLSEVAVFNLMASLYDTCIKLAESYDQRHDVVETGVWCKKSIRGHEATITDIFVLPEGVELPAYQSNNQRGRRRSTSDSVVQTIERHRSTGESSSDGNNASTSSLPTSVFRRSSRSQKPLIVEAFFPEGEALAPRIHFLTTSMDMTAKLWNVASLEQTSTTNTKNDKQCVDFYSDVEGNGFTCMAWVGPKNPKTMVAGSINQKHFVLFGMNNGVTKLWDLSGLCHRTYQVYGSRTNRVASISASGFGDNHIFVCGHESGDIRLWQTWIGTCLGQIRAHDKRVTSIKFLDNGNQFVSASADAMLKLWDTNNHFHGKKEDHGVEVSVSDSNSGVPNLANSAPNISVPPKYKELHGEHDVPVKKFLGHTAAVLDVVCVDQKNAILSGSADYSARLWSLETGLCLRVFRGHSDGVYSVLAIDRVTFLTGSNDATIKAWDALSGECLRTYEGHRSCVTGLALGAVSQDATESATTFLSCSADKSIKCWVLTAVSYRDPAATLDHILDLHENTCRCFDPATYNAGHQVGVDLVRSCSPQHCEFDHPYYEDFKLSNVD</sequence>
<dbReference type="InterPro" id="IPR020472">
    <property type="entry name" value="WD40_PAC1"/>
</dbReference>
<dbReference type="PANTHER" id="PTHR44156">
    <property type="entry name" value="SUPERNUMERARY LIMBS, ISOFORM B-RELATED"/>
    <property type="match status" value="1"/>
</dbReference>
<dbReference type="AlphaFoldDB" id="A0A9N8E2Z3"/>
<comment type="caution">
    <text evidence="5">The sequence shown here is derived from an EMBL/GenBank/DDBJ whole genome shotgun (WGS) entry which is preliminary data.</text>
</comment>
<dbReference type="Pfam" id="PF00400">
    <property type="entry name" value="WD40"/>
    <property type="match status" value="4"/>
</dbReference>
<feature type="repeat" description="WD" evidence="3">
    <location>
        <begin position="451"/>
        <end position="486"/>
    </location>
</feature>
<accession>A0A9N8E2Z3</accession>
<dbReference type="InterPro" id="IPR015943">
    <property type="entry name" value="WD40/YVTN_repeat-like_dom_sf"/>
</dbReference>
<dbReference type="PRINTS" id="PR00320">
    <property type="entry name" value="GPROTEINBRPT"/>
</dbReference>
<dbReference type="InterPro" id="IPR001680">
    <property type="entry name" value="WD40_rpt"/>
</dbReference>
<feature type="repeat" description="WD" evidence="3">
    <location>
        <begin position="580"/>
        <end position="620"/>
    </location>
</feature>
<reference evidence="5" key="1">
    <citation type="submission" date="2020-06" db="EMBL/GenBank/DDBJ databases">
        <authorList>
            <consortium name="Plant Systems Biology data submission"/>
        </authorList>
    </citation>
    <scope>NUCLEOTIDE SEQUENCE</scope>
    <source>
        <strain evidence="5">D6</strain>
    </source>
</reference>
<feature type="repeat" description="WD" evidence="3">
    <location>
        <begin position="538"/>
        <end position="579"/>
    </location>
</feature>
<feature type="region of interest" description="Disordered" evidence="4">
    <location>
        <begin position="241"/>
        <end position="287"/>
    </location>
</feature>
<evidence type="ECO:0000313" key="6">
    <source>
        <dbReference type="Proteomes" id="UP001153069"/>
    </source>
</evidence>
<evidence type="ECO:0000313" key="5">
    <source>
        <dbReference type="EMBL" id="CAB9512979.1"/>
    </source>
</evidence>
<dbReference type="OrthoDB" id="538223at2759"/>
<protein>
    <submittedName>
        <fullName evidence="5">WD-repeat protein</fullName>
    </submittedName>
</protein>
<dbReference type="Proteomes" id="UP001153069">
    <property type="component" value="Unassembled WGS sequence"/>
</dbReference>
<dbReference type="InterPro" id="IPR036322">
    <property type="entry name" value="WD40_repeat_dom_sf"/>
</dbReference>
<dbReference type="PROSITE" id="PS50082">
    <property type="entry name" value="WD_REPEATS_2"/>
    <property type="match status" value="3"/>
</dbReference>
<dbReference type="EMBL" id="CAICTM010000564">
    <property type="protein sequence ID" value="CAB9512979.1"/>
    <property type="molecule type" value="Genomic_DNA"/>
</dbReference>
<dbReference type="InterPro" id="IPR053299">
    <property type="entry name" value="ASTRA_WD_repeat"/>
</dbReference>
<evidence type="ECO:0000256" key="2">
    <source>
        <dbReference type="ARBA" id="ARBA00022737"/>
    </source>
</evidence>
<dbReference type="SUPFAM" id="SSF50978">
    <property type="entry name" value="WD40 repeat-like"/>
    <property type="match status" value="1"/>
</dbReference>
<dbReference type="PROSITE" id="PS50294">
    <property type="entry name" value="WD_REPEATS_REGION"/>
    <property type="match status" value="2"/>
</dbReference>
<proteinExistence type="predicted"/>
<evidence type="ECO:0000256" key="3">
    <source>
        <dbReference type="PROSITE-ProRule" id="PRU00221"/>
    </source>
</evidence>
<evidence type="ECO:0000256" key="4">
    <source>
        <dbReference type="SAM" id="MobiDB-lite"/>
    </source>
</evidence>
<evidence type="ECO:0000256" key="1">
    <source>
        <dbReference type="ARBA" id="ARBA00022574"/>
    </source>
</evidence>